<comment type="caution">
    <text evidence="1">The sequence shown here is derived from an EMBL/GenBank/DDBJ whole genome shotgun (WGS) entry which is preliminary data.</text>
</comment>
<dbReference type="EMBL" id="BPQF01000019">
    <property type="protein sequence ID" value="GJD41336.1"/>
    <property type="molecule type" value="Genomic_DNA"/>
</dbReference>
<dbReference type="RefSeq" id="WP_056157953.1">
    <property type="nucleotide sequence ID" value="NZ_BPQF01000019.1"/>
</dbReference>
<name>A0AAV4ZBU0_9HYPH</name>
<keyword evidence="2" id="KW-1185">Reference proteome</keyword>
<gene>
    <name evidence="1" type="ORF">OICFNHDK_3819</name>
</gene>
<sequence>MNVVDFTRHQEDRAAAAWDSYVRARDAAEHSRNLSDGIAAGKAWRTFLTLFQTPEQTAAHEAVDHSLAQRRRG</sequence>
<organism evidence="1 2">
    <name type="scientific">Methylobacterium bullatum</name>
    <dbReference type="NCBI Taxonomy" id="570505"/>
    <lineage>
        <taxon>Bacteria</taxon>
        <taxon>Pseudomonadati</taxon>
        <taxon>Pseudomonadota</taxon>
        <taxon>Alphaproteobacteria</taxon>
        <taxon>Hyphomicrobiales</taxon>
        <taxon>Methylobacteriaceae</taxon>
        <taxon>Methylobacterium</taxon>
    </lineage>
</organism>
<reference evidence="1" key="1">
    <citation type="journal article" date="2016" name="Front. Microbiol.">
        <title>Genome Sequence of the Piezophilic, Mesophilic Sulfate-Reducing Bacterium Desulfovibrio indicus J2T.</title>
        <authorList>
            <person name="Cao J."/>
            <person name="Maignien L."/>
            <person name="Shao Z."/>
            <person name="Alain K."/>
            <person name="Jebbar M."/>
        </authorList>
    </citation>
    <scope>NUCLEOTIDE SEQUENCE</scope>
    <source>
        <strain evidence="1">DSM 21893</strain>
    </source>
</reference>
<evidence type="ECO:0000313" key="1">
    <source>
        <dbReference type="EMBL" id="GJD41336.1"/>
    </source>
</evidence>
<proteinExistence type="predicted"/>
<dbReference type="Proteomes" id="UP001055307">
    <property type="component" value="Unassembled WGS sequence"/>
</dbReference>
<accession>A0AAV4ZBU0</accession>
<reference evidence="1" key="2">
    <citation type="submission" date="2021-08" db="EMBL/GenBank/DDBJ databases">
        <authorList>
            <person name="Tani A."/>
            <person name="Ola A."/>
            <person name="Ogura Y."/>
            <person name="Katsura K."/>
            <person name="Hayashi T."/>
        </authorList>
    </citation>
    <scope>NUCLEOTIDE SEQUENCE</scope>
    <source>
        <strain evidence="1">DSM 21893</strain>
    </source>
</reference>
<evidence type="ECO:0000313" key="2">
    <source>
        <dbReference type="Proteomes" id="UP001055307"/>
    </source>
</evidence>
<protein>
    <submittedName>
        <fullName evidence="1">Uncharacterized protein</fullName>
    </submittedName>
</protein>
<dbReference type="AlphaFoldDB" id="A0AAV4ZBU0"/>